<feature type="region of interest" description="Disordered" evidence="1">
    <location>
        <begin position="48"/>
        <end position="81"/>
    </location>
</feature>
<accession>A0A8J4RVF9</accession>
<proteinExistence type="predicted"/>
<keyword evidence="2" id="KW-0732">Signal</keyword>
<keyword evidence="4" id="KW-1185">Reference proteome</keyword>
<evidence type="ECO:0008006" key="5">
    <source>
        <dbReference type="Google" id="ProtNLM"/>
    </source>
</evidence>
<evidence type="ECO:0000313" key="3">
    <source>
        <dbReference type="EMBL" id="KAF3969713.1"/>
    </source>
</evidence>
<name>A0A8J4RVF9_9ROSI</name>
<comment type="caution">
    <text evidence="3">The sequence shown here is derived from an EMBL/GenBank/DDBJ whole genome shotgun (WGS) entry which is preliminary data.</text>
</comment>
<dbReference type="AlphaFoldDB" id="A0A8J4RVF9"/>
<feature type="signal peptide" evidence="2">
    <location>
        <begin position="1"/>
        <end position="21"/>
    </location>
</feature>
<organism evidence="3 4">
    <name type="scientific">Castanea mollissima</name>
    <name type="common">Chinese chestnut</name>
    <dbReference type="NCBI Taxonomy" id="60419"/>
    <lineage>
        <taxon>Eukaryota</taxon>
        <taxon>Viridiplantae</taxon>
        <taxon>Streptophyta</taxon>
        <taxon>Embryophyta</taxon>
        <taxon>Tracheophyta</taxon>
        <taxon>Spermatophyta</taxon>
        <taxon>Magnoliopsida</taxon>
        <taxon>eudicotyledons</taxon>
        <taxon>Gunneridae</taxon>
        <taxon>Pentapetalae</taxon>
        <taxon>rosids</taxon>
        <taxon>fabids</taxon>
        <taxon>Fagales</taxon>
        <taxon>Fagaceae</taxon>
        <taxon>Castanea</taxon>
    </lineage>
</organism>
<evidence type="ECO:0000313" key="4">
    <source>
        <dbReference type="Proteomes" id="UP000737018"/>
    </source>
</evidence>
<dbReference type="EMBL" id="JRKL02000617">
    <property type="protein sequence ID" value="KAF3969713.1"/>
    <property type="molecule type" value="Genomic_DNA"/>
</dbReference>
<protein>
    <recommendedName>
        <fullName evidence="5">Secreted protein</fullName>
    </recommendedName>
</protein>
<dbReference type="Proteomes" id="UP000737018">
    <property type="component" value="Unassembled WGS sequence"/>
</dbReference>
<sequence length="81" mass="8795">MFSHLSLSILCSLSGSWLCSGLVDQSGSPWIGVLACGLVTKWCYKATSSNSQADPSPKPPIHTSDPRLRSTPPTRLAFRKY</sequence>
<reference evidence="3" key="1">
    <citation type="submission" date="2020-03" db="EMBL/GenBank/DDBJ databases">
        <title>Castanea mollissima Vanexum genome sequencing.</title>
        <authorList>
            <person name="Staton M."/>
        </authorList>
    </citation>
    <scope>NUCLEOTIDE SEQUENCE</scope>
    <source>
        <tissue evidence="3">Leaf</tissue>
    </source>
</reference>
<gene>
    <name evidence="3" type="ORF">CMV_006525</name>
</gene>
<evidence type="ECO:0000256" key="2">
    <source>
        <dbReference type="SAM" id="SignalP"/>
    </source>
</evidence>
<evidence type="ECO:0000256" key="1">
    <source>
        <dbReference type="SAM" id="MobiDB-lite"/>
    </source>
</evidence>
<feature type="chain" id="PRO_5035242252" description="Secreted protein" evidence="2">
    <location>
        <begin position="22"/>
        <end position="81"/>
    </location>
</feature>